<dbReference type="InterPro" id="IPR042448">
    <property type="entry name" value="CCNB1IP1"/>
</dbReference>
<proteinExistence type="predicted"/>
<dbReference type="EMBL" id="UYRU01057269">
    <property type="protein sequence ID" value="VDN13757.1"/>
    <property type="molecule type" value="Genomic_DNA"/>
</dbReference>
<name>A0A3P7LQ12_DIBLA</name>
<dbReference type="Proteomes" id="UP000281553">
    <property type="component" value="Unassembled WGS sequence"/>
</dbReference>
<sequence>MLSPSLELVCNYRKCKQNLREIAVVTICQHILCIIHSPKPLNGQHIAVCPVCDCRLDRSVNDYIEIDLQPSDRFKSLILAGQSPEVIFDICSRALSFYNFQQMLRLQFLEYVAAKSVEKTKAMEKEFKTVLSQMKEENMLIEHKKGALLQECEELRSKLIVSDQKLTQLEKECQRLRLTEGKASVSVMNETNLLNVSLIQPRKNIGSIWGPEPKRNRVDTTESSLIADNLESMKSHSKQDDSVNAKFGIIQRDRKPSPFRFVTTGHGQVERQVASANSFVCKSPAGLERFGFTYIFRIWGLQASAIQRILLHTKFKSLNRRSFDYCFFENYLVFSIFSTSPFYTDFVRDLSLAVFAFPLQC</sequence>
<accession>A0A3P7LQ12</accession>
<dbReference type="PANTHER" id="PTHR14305:SF0">
    <property type="entry name" value="E3 UBIQUITIN-PROTEIN LIGASE CCNB1IP1"/>
    <property type="match status" value="1"/>
</dbReference>
<dbReference type="GO" id="GO:0061630">
    <property type="term" value="F:ubiquitin protein ligase activity"/>
    <property type="evidence" value="ECO:0007669"/>
    <property type="project" value="InterPro"/>
</dbReference>
<dbReference type="GO" id="GO:0000795">
    <property type="term" value="C:synaptonemal complex"/>
    <property type="evidence" value="ECO:0007669"/>
    <property type="project" value="InterPro"/>
</dbReference>
<gene>
    <name evidence="1" type="ORF">DILT_LOCUS9588</name>
</gene>
<keyword evidence="2" id="KW-1185">Reference proteome</keyword>
<dbReference type="AlphaFoldDB" id="A0A3P7LQ12"/>
<organism evidence="1 2">
    <name type="scientific">Dibothriocephalus latus</name>
    <name type="common">Fish tapeworm</name>
    <name type="synonym">Diphyllobothrium latum</name>
    <dbReference type="NCBI Taxonomy" id="60516"/>
    <lineage>
        <taxon>Eukaryota</taxon>
        <taxon>Metazoa</taxon>
        <taxon>Spiralia</taxon>
        <taxon>Lophotrochozoa</taxon>
        <taxon>Platyhelminthes</taxon>
        <taxon>Cestoda</taxon>
        <taxon>Eucestoda</taxon>
        <taxon>Diphyllobothriidea</taxon>
        <taxon>Diphyllobothriidae</taxon>
        <taxon>Dibothriocephalus</taxon>
    </lineage>
</organism>
<dbReference type="GO" id="GO:0007131">
    <property type="term" value="P:reciprocal meiotic recombination"/>
    <property type="evidence" value="ECO:0007669"/>
    <property type="project" value="InterPro"/>
</dbReference>
<dbReference type="OrthoDB" id="441210at2759"/>
<evidence type="ECO:0000313" key="1">
    <source>
        <dbReference type="EMBL" id="VDN13757.1"/>
    </source>
</evidence>
<reference evidence="1 2" key="1">
    <citation type="submission" date="2018-11" db="EMBL/GenBank/DDBJ databases">
        <authorList>
            <consortium name="Pathogen Informatics"/>
        </authorList>
    </citation>
    <scope>NUCLEOTIDE SEQUENCE [LARGE SCALE GENOMIC DNA]</scope>
</reference>
<dbReference type="PANTHER" id="PTHR14305">
    <property type="entry name" value="E3 UBIQUITIN-PROTEIN LIGASE CCNB1IP1"/>
    <property type="match status" value="1"/>
</dbReference>
<evidence type="ECO:0000313" key="2">
    <source>
        <dbReference type="Proteomes" id="UP000281553"/>
    </source>
</evidence>
<protein>
    <recommendedName>
        <fullName evidence="3">RING-type domain-containing protein</fullName>
    </recommendedName>
</protein>
<evidence type="ECO:0008006" key="3">
    <source>
        <dbReference type="Google" id="ProtNLM"/>
    </source>
</evidence>